<evidence type="ECO:0000256" key="6">
    <source>
        <dbReference type="SAM" id="Phobius"/>
    </source>
</evidence>
<evidence type="ECO:0000256" key="3">
    <source>
        <dbReference type="ARBA" id="ARBA00022692"/>
    </source>
</evidence>
<feature type="transmembrane region" description="Helical" evidence="6">
    <location>
        <begin position="62"/>
        <end position="79"/>
    </location>
</feature>
<feature type="domain" description="EamA" evidence="7">
    <location>
        <begin position="3"/>
        <end position="135"/>
    </location>
</feature>
<organism evidence="8 9">
    <name type="scientific">Lacipirellula parvula</name>
    <dbReference type="NCBI Taxonomy" id="2650471"/>
    <lineage>
        <taxon>Bacteria</taxon>
        <taxon>Pseudomonadati</taxon>
        <taxon>Planctomycetota</taxon>
        <taxon>Planctomycetia</taxon>
        <taxon>Pirellulales</taxon>
        <taxon>Lacipirellulaceae</taxon>
        <taxon>Lacipirellula</taxon>
    </lineage>
</organism>
<evidence type="ECO:0000256" key="1">
    <source>
        <dbReference type="ARBA" id="ARBA00004141"/>
    </source>
</evidence>
<comment type="similarity">
    <text evidence="2">Belongs to the EamA transporter family.</text>
</comment>
<sequence length="304" mass="32932">MPYLAFLFICLCWGTSFILMDRASLAFGPAEIGMWRMTSGAVTLAVYCLLKRQWTRLTPTEWRQLAVIAFFCNAYPYVVQPFAMQATGEHGFIGMMVTLVPIATIAAVAIMLKQWPTPRQWIGVLGGLGCAALIVFDGTERGIAPWLLALALSSPVSYAIGNTYLKWKLAHLPTAPLTVLFLLMGAALVVPFEFIPALREGMHLGPPETPEHFWYALGSLLLLGVGSTGVAILLFVWLVQTQGPLFAGMVTYVVPMIALLWGQVDGERLTGRQLAAIAGALAMVAIVQWRSAKPVVAATAEPPA</sequence>
<feature type="transmembrane region" description="Helical" evidence="6">
    <location>
        <begin position="33"/>
        <end position="50"/>
    </location>
</feature>
<dbReference type="InterPro" id="IPR000620">
    <property type="entry name" value="EamA_dom"/>
</dbReference>
<keyword evidence="3 6" id="KW-0812">Transmembrane</keyword>
<feature type="transmembrane region" description="Helical" evidence="6">
    <location>
        <begin position="270"/>
        <end position="289"/>
    </location>
</feature>
<dbReference type="KEGG" id="lpav:PLANPX_4550"/>
<proteinExistence type="inferred from homology"/>
<comment type="subcellular location">
    <subcellularLocation>
        <location evidence="1">Membrane</location>
        <topology evidence="1">Multi-pass membrane protein</topology>
    </subcellularLocation>
</comment>
<dbReference type="AlphaFoldDB" id="A0A5K7XEM3"/>
<keyword evidence="4 6" id="KW-1133">Transmembrane helix</keyword>
<evidence type="ECO:0000256" key="2">
    <source>
        <dbReference type="ARBA" id="ARBA00007362"/>
    </source>
</evidence>
<dbReference type="InterPro" id="IPR037185">
    <property type="entry name" value="EmrE-like"/>
</dbReference>
<dbReference type="GO" id="GO:0016020">
    <property type="term" value="C:membrane"/>
    <property type="evidence" value="ECO:0007669"/>
    <property type="project" value="UniProtKB-SubCell"/>
</dbReference>
<feature type="transmembrane region" description="Helical" evidence="6">
    <location>
        <begin position="172"/>
        <end position="192"/>
    </location>
</feature>
<feature type="transmembrane region" description="Helical" evidence="6">
    <location>
        <begin position="91"/>
        <end position="112"/>
    </location>
</feature>
<feature type="domain" description="EamA" evidence="7">
    <location>
        <begin position="148"/>
        <end position="287"/>
    </location>
</feature>
<dbReference type="PANTHER" id="PTHR32322">
    <property type="entry name" value="INNER MEMBRANE TRANSPORTER"/>
    <property type="match status" value="1"/>
</dbReference>
<protein>
    <submittedName>
        <fullName evidence="8">Permease</fullName>
    </submittedName>
</protein>
<evidence type="ECO:0000256" key="4">
    <source>
        <dbReference type="ARBA" id="ARBA00022989"/>
    </source>
</evidence>
<dbReference type="SUPFAM" id="SSF103481">
    <property type="entry name" value="Multidrug resistance efflux transporter EmrE"/>
    <property type="match status" value="2"/>
</dbReference>
<name>A0A5K7XEM3_9BACT</name>
<accession>A0A5K7XEM3</accession>
<dbReference type="Pfam" id="PF00892">
    <property type="entry name" value="EamA"/>
    <property type="match status" value="2"/>
</dbReference>
<reference evidence="9" key="1">
    <citation type="submission" date="2019-10" db="EMBL/GenBank/DDBJ databases">
        <title>Lacipirellula parvula gen. nov., sp. nov., representing a lineage of planctomycetes widespread in freshwater anoxic habitats, and description of the family Lacipirellulaceae.</title>
        <authorList>
            <person name="Dedysh S.N."/>
            <person name="Kulichevskaya I.S."/>
            <person name="Beletsky A.V."/>
            <person name="Rakitin A.L."/>
            <person name="Mardanov A.V."/>
            <person name="Ivanova A.A."/>
            <person name="Saltykova V.X."/>
            <person name="Rijpstra W.I.C."/>
            <person name="Sinninghe Damste J.S."/>
            <person name="Ravin N.V."/>
        </authorList>
    </citation>
    <scope>NUCLEOTIDE SEQUENCE [LARGE SCALE GENOMIC DNA]</scope>
    <source>
        <strain evidence="9">PX69</strain>
    </source>
</reference>
<gene>
    <name evidence="8" type="ORF">PLANPX_4550</name>
</gene>
<dbReference type="InterPro" id="IPR050638">
    <property type="entry name" value="AA-Vitamin_Transporters"/>
</dbReference>
<dbReference type="EMBL" id="AP021861">
    <property type="protein sequence ID" value="BBO34938.1"/>
    <property type="molecule type" value="Genomic_DNA"/>
</dbReference>
<dbReference type="PANTHER" id="PTHR32322:SF2">
    <property type="entry name" value="EAMA DOMAIN-CONTAINING PROTEIN"/>
    <property type="match status" value="1"/>
</dbReference>
<feature type="transmembrane region" description="Helical" evidence="6">
    <location>
        <begin position="119"/>
        <end position="136"/>
    </location>
</feature>
<feature type="transmembrane region" description="Helical" evidence="6">
    <location>
        <begin position="212"/>
        <end position="238"/>
    </location>
</feature>
<dbReference type="Proteomes" id="UP000326837">
    <property type="component" value="Chromosome"/>
</dbReference>
<evidence type="ECO:0000259" key="7">
    <source>
        <dbReference type="Pfam" id="PF00892"/>
    </source>
</evidence>
<evidence type="ECO:0000313" key="9">
    <source>
        <dbReference type="Proteomes" id="UP000326837"/>
    </source>
</evidence>
<feature type="transmembrane region" description="Helical" evidence="6">
    <location>
        <begin position="245"/>
        <end position="264"/>
    </location>
</feature>
<dbReference type="RefSeq" id="WP_152100418.1">
    <property type="nucleotide sequence ID" value="NZ_AP021861.1"/>
</dbReference>
<evidence type="ECO:0000256" key="5">
    <source>
        <dbReference type="ARBA" id="ARBA00023136"/>
    </source>
</evidence>
<evidence type="ECO:0000313" key="8">
    <source>
        <dbReference type="EMBL" id="BBO34938.1"/>
    </source>
</evidence>
<keyword evidence="5 6" id="KW-0472">Membrane</keyword>
<keyword evidence="9" id="KW-1185">Reference proteome</keyword>
<feature type="transmembrane region" description="Helical" evidence="6">
    <location>
        <begin position="142"/>
        <end position="160"/>
    </location>
</feature>